<reference evidence="2" key="2">
    <citation type="journal article" date="2023" name="Commun. Biol.">
        <title>Intrasexual cuticular hydrocarbon dimorphism in a wasp sheds light on hydrocarbon biosynthesis genes in Hymenoptera.</title>
        <authorList>
            <person name="Moris V.C."/>
            <person name="Podsiadlowski L."/>
            <person name="Martin S."/>
            <person name="Oeyen J.P."/>
            <person name="Donath A."/>
            <person name="Petersen M."/>
            <person name="Wilbrandt J."/>
            <person name="Misof B."/>
            <person name="Liedtke D."/>
            <person name="Thamm M."/>
            <person name="Scheiner R."/>
            <person name="Schmitt T."/>
            <person name="Niehuis O."/>
        </authorList>
    </citation>
    <scope>NUCLEOTIDE SEQUENCE</scope>
    <source>
        <strain evidence="2">GBR_01_08_01A</strain>
    </source>
</reference>
<evidence type="ECO:0000313" key="3">
    <source>
        <dbReference type="Proteomes" id="UP001258017"/>
    </source>
</evidence>
<keyword evidence="3" id="KW-1185">Reference proteome</keyword>
<accession>A0AAD9R8U5</accession>
<comment type="caution">
    <text evidence="2">The sequence shown here is derived from an EMBL/GenBank/DDBJ whole genome shotgun (WGS) entry which is preliminary data.</text>
</comment>
<dbReference type="PANTHER" id="PTHR22954">
    <property type="entry name" value="RETROVIRAL PROTEASE-RELATED"/>
    <property type="match status" value="1"/>
</dbReference>
<evidence type="ECO:0000313" key="2">
    <source>
        <dbReference type="EMBL" id="KAK2575205.1"/>
    </source>
</evidence>
<dbReference type="EMBL" id="JAIFRP010004495">
    <property type="protein sequence ID" value="KAK2575205.1"/>
    <property type="molecule type" value="Genomic_DNA"/>
</dbReference>
<dbReference type="AlphaFoldDB" id="A0AAD9R8U5"/>
<dbReference type="PANTHER" id="PTHR22954:SF3">
    <property type="entry name" value="PROTEIN CBG08539"/>
    <property type="match status" value="1"/>
</dbReference>
<protein>
    <submittedName>
        <fullName evidence="2">Uncharacterized protein</fullName>
    </submittedName>
</protein>
<proteinExistence type="predicted"/>
<feature type="non-terminal residue" evidence="2">
    <location>
        <position position="264"/>
    </location>
</feature>
<dbReference type="InterPro" id="IPR005312">
    <property type="entry name" value="DUF1759"/>
</dbReference>
<evidence type="ECO:0000256" key="1">
    <source>
        <dbReference type="SAM" id="MobiDB-lite"/>
    </source>
</evidence>
<dbReference type="Pfam" id="PF03564">
    <property type="entry name" value="DUF1759"/>
    <property type="match status" value="1"/>
</dbReference>
<organism evidence="2 3">
    <name type="scientific">Odynerus spinipes</name>
    <dbReference type="NCBI Taxonomy" id="1348599"/>
    <lineage>
        <taxon>Eukaryota</taxon>
        <taxon>Metazoa</taxon>
        <taxon>Ecdysozoa</taxon>
        <taxon>Arthropoda</taxon>
        <taxon>Hexapoda</taxon>
        <taxon>Insecta</taxon>
        <taxon>Pterygota</taxon>
        <taxon>Neoptera</taxon>
        <taxon>Endopterygota</taxon>
        <taxon>Hymenoptera</taxon>
        <taxon>Apocrita</taxon>
        <taxon>Aculeata</taxon>
        <taxon>Vespoidea</taxon>
        <taxon>Vespidae</taxon>
        <taxon>Eumeninae</taxon>
        <taxon>Odynerus</taxon>
    </lineage>
</organism>
<feature type="compositionally biased region" description="Basic and acidic residues" evidence="1">
    <location>
        <begin position="7"/>
        <end position="25"/>
    </location>
</feature>
<feature type="region of interest" description="Disordered" evidence="1">
    <location>
        <begin position="1"/>
        <end position="25"/>
    </location>
</feature>
<reference evidence="2" key="1">
    <citation type="submission" date="2021-08" db="EMBL/GenBank/DDBJ databases">
        <authorList>
            <person name="Misof B."/>
            <person name="Oliver O."/>
            <person name="Podsiadlowski L."/>
            <person name="Donath A."/>
            <person name="Peters R."/>
            <person name="Mayer C."/>
            <person name="Rust J."/>
            <person name="Gunkel S."/>
            <person name="Lesny P."/>
            <person name="Martin S."/>
            <person name="Oeyen J.P."/>
            <person name="Petersen M."/>
            <person name="Panagiotis P."/>
            <person name="Wilbrandt J."/>
            <person name="Tanja T."/>
        </authorList>
    </citation>
    <scope>NUCLEOTIDE SEQUENCE</scope>
    <source>
        <strain evidence="2">GBR_01_08_01A</strain>
        <tissue evidence="2">Thorax + abdomen</tissue>
    </source>
</reference>
<dbReference type="Proteomes" id="UP001258017">
    <property type="component" value="Unassembled WGS sequence"/>
</dbReference>
<sequence length="264" mass="28886">MSLGELDVPKGKDTRSRSGEPRTKAEREAFAILAESEDLLAAARQTALRAEAVSATDSVRLAVLARRLERIESDHAALFLRAIAFNASAPTDARVDLSPAREQLGGLILDFHTQYPFASSSSLPSTSSTPDASSSPARLPEVTLPAFSGHFREWPRFRSLVEETLLRHPHASEAQRYSTLSAALTGEPRSLIASAHLLECSFSSTWQLLLERYDRPRVLCNAFINALLDLPPVTSPHPPALQALLSSVREFVQVLHAQQELATE</sequence>
<gene>
    <name evidence="2" type="ORF">KPH14_012790</name>
</gene>
<name>A0AAD9R8U5_9HYME</name>